<name>A0A4D6MBI6_VIGUN</name>
<dbReference type="AlphaFoldDB" id="A0A4D6MBI6"/>
<proteinExistence type="predicted"/>
<gene>
    <name evidence="1" type="ORF">DEO72_LG6g2480</name>
</gene>
<dbReference type="EMBL" id="CP039350">
    <property type="protein sequence ID" value="QCD97768.1"/>
    <property type="molecule type" value="Genomic_DNA"/>
</dbReference>
<evidence type="ECO:0000313" key="1">
    <source>
        <dbReference type="EMBL" id="QCD97768.1"/>
    </source>
</evidence>
<dbReference type="Proteomes" id="UP000501690">
    <property type="component" value="Linkage Group LG6"/>
</dbReference>
<organism evidence="1 2">
    <name type="scientific">Vigna unguiculata</name>
    <name type="common">Cowpea</name>
    <dbReference type="NCBI Taxonomy" id="3917"/>
    <lineage>
        <taxon>Eukaryota</taxon>
        <taxon>Viridiplantae</taxon>
        <taxon>Streptophyta</taxon>
        <taxon>Embryophyta</taxon>
        <taxon>Tracheophyta</taxon>
        <taxon>Spermatophyta</taxon>
        <taxon>Magnoliopsida</taxon>
        <taxon>eudicotyledons</taxon>
        <taxon>Gunneridae</taxon>
        <taxon>Pentapetalae</taxon>
        <taxon>rosids</taxon>
        <taxon>fabids</taxon>
        <taxon>Fabales</taxon>
        <taxon>Fabaceae</taxon>
        <taxon>Papilionoideae</taxon>
        <taxon>50 kb inversion clade</taxon>
        <taxon>NPAAA clade</taxon>
        <taxon>indigoferoid/millettioid clade</taxon>
        <taxon>Phaseoleae</taxon>
        <taxon>Vigna</taxon>
    </lineage>
</organism>
<evidence type="ECO:0000313" key="2">
    <source>
        <dbReference type="Proteomes" id="UP000501690"/>
    </source>
</evidence>
<accession>A0A4D6MBI6</accession>
<reference evidence="1 2" key="1">
    <citation type="submission" date="2019-04" db="EMBL/GenBank/DDBJ databases">
        <title>An improved genome assembly and genetic linkage map for asparagus bean, Vigna unguiculata ssp. sesquipedialis.</title>
        <authorList>
            <person name="Xia Q."/>
            <person name="Zhang R."/>
            <person name="Dong Y."/>
        </authorList>
    </citation>
    <scope>NUCLEOTIDE SEQUENCE [LARGE SCALE GENOMIC DNA]</scope>
    <source>
        <tissue evidence="1">Leaf</tissue>
    </source>
</reference>
<protein>
    <submittedName>
        <fullName evidence="1">Uncharacterized protein</fullName>
    </submittedName>
</protein>
<keyword evidence="2" id="KW-1185">Reference proteome</keyword>
<sequence>MASQMQRLERLVRDHEFREGGRGGDRVFFHLTSASASAVADEAIFNGSKHRKRIGRSRV</sequence>